<dbReference type="AlphaFoldDB" id="A0A061SHW4"/>
<reference evidence="2" key="1">
    <citation type="submission" date="2014-05" db="EMBL/GenBank/DDBJ databases">
        <title>The transcriptome of the halophilic microalga Tetraselmis sp. GSL018 isolated from the Great Salt Lake, Utah.</title>
        <authorList>
            <person name="Jinkerson R.E."/>
            <person name="D'Adamo S."/>
            <person name="Posewitz M.C."/>
        </authorList>
    </citation>
    <scope>NUCLEOTIDE SEQUENCE</scope>
    <source>
        <strain evidence="2">GSL018</strain>
    </source>
</reference>
<feature type="compositionally biased region" description="Basic and acidic residues" evidence="1">
    <location>
        <begin position="1"/>
        <end position="10"/>
    </location>
</feature>
<name>A0A061SHW4_9CHLO</name>
<evidence type="ECO:0000256" key="1">
    <source>
        <dbReference type="SAM" id="MobiDB-lite"/>
    </source>
</evidence>
<proteinExistence type="predicted"/>
<protein>
    <submittedName>
        <fullName evidence="2">Stress-induced protein sti1</fullName>
    </submittedName>
</protein>
<evidence type="ECO:0000313" key="2">
    <source>
        <dbReference type="EMBL" id="JAC83878.1"/>
    </source>
</evidence>
<organism evidence="2">
    <name type="scientific">Tetraselmis sp. GSL018</name>
    <dbReference type="NCBI Taxonomy" id="582737"/>
    <lineage>
        <taxon>Eukaryota</taxon>
        <taxon>Viridiplantae</taxon>
        <taxon>Chlorophyta</taxon>
        <taxon>core chlorophytes</taxon>
        <taxon>Chlorodendrophyceae</taxon>
        <taxon>Chlorodendrales</taxon>
        <taxon>Chlorodendraceae</taxon>
        <taxon>Tetraselmis</taxon>
    </lineage>
</organism>
<accession>A0A061SHW4</accession>
<dbReference type="EMBL" id="GBEZ01001060">
    <property type="protein sequence ID" value="JAC83878.1"/>
    <property type="molecule type" value="Transcribed_RNA"/>
</dbReference>
<feature type="region of interest" description="Disordered" evidence="1">
    <location>
        <begin position="1"/>
        <end position="22"/>
    </location>
</feature>
<gene>
    <name evidence="2" type="ORF">TSPGSL018_2280</name>
</gene>
<sequence>MRSQGVKDKSLLSFGGSDEDDS</sequence>